<feature type="transmembrane region" description="Helical" evidence="1">
    <location>
        <begin position="252"/>
        <end position="285"/>
    </location>
</feature>
<feature type="transmembrane region" description="Helical" evidence="1">
    <location>
        <begin position="306"/>
        <end position="327"/>
    </location>
</feature>
<keyword evidence="1" id="KW-0812">Transmembrane</keyword>
<feature type="transmembrane region" description="Helical" evidence="1">
    <location>
        <begin position="55"/>
        <end position="77"/>
    </location>
</feature>
<evidence type="ECO:0000313" key="3">
    <source>
        <dbReference type="EMBL" id="APW61685.1"/>
    </source>
</evidence>
<evidence type="ECO:0000313" key="4">
    <source>
        <dbReference type="Proteomes" id="UP000186309"/>
    </source>
</evidence>
<keyword evidence="1" id="KW-1133">Transmembrane helix</keyword>
<feature type="transmembrane region" description="Helical" evidence="1">
    <location>
        <begin position="211"/>
        <end position="232"/>
    </location>
</feature>
<feature type="transmembrane region" description="Helical" evidence="1">
    <location>
        <begin position="119"/>
        <end position="139"/>
    </location>
</feature>
<keyword evidence="1" id="KW-0472">Membrane</keyword>
<dbReference type="AlphaFoldDB" id="A0A1U7CRX1"/>
<feature type="transmembrane region" description="Helical" evidence="1">
    <location>
        <begin position="12"/>
        <end position="35"/>
    </location>
</feature>
<dbReference type="Pfam" id="PF03009">
    <property type="entry name" value="GDPD"/>
    <property type="match status" value="1"/>
</dbReference>
<reference evidence="4" key="1">
    <citation type="submission" date="2016-12" db="EMBL/GenBank/DDBJ databases">
        <title>Comparative genomics of four Isosphaeraceae planctomycetes: a common pool of plasmids and glycoside hydrolase genes.</title>
        <authorList>
            <person name="Ivanova A."/>
        </authorList>
    </citation>
    <scope>NUCLEOTIDE SEQUENCE [LARGE SCALE GENOMIC DNA]</scope>
    <source>
        <strain evidence="4">PX4</strain>
    </source>
</reference>
<proteinExistence type="predicted"/>
<dbReference type="RefSeq" id="WP_168189388.1">
    <property type="nucleotide sequence ID" value="NZ_CP019082.1"/>
</dbReference>
<dbReference type="InterPro" id="IPR017946">
    <property type="entry name" value="PLC-like_Pdiesterase_TIM-brl"/>
</dbReference>
<dbReference type="PROSITE" id="PS51704">
    <property type="entry name" value="GP_PDE"/>
    <property type="match status" value="1"/>
</dbReference>
<dbReference type="KEGG" id="pbor:BSF38_03210"/>
<feature type="transmembrane region" description="Helical" evidence="1">
    <location>
        <begin position="159"/>
        <end position="179"/>
    </location>
</feature>
<feature type="domain" description="GP-PDE" evidence="2">
    <location>
        <begin position="340"/>
        <end position="572"/>
    </location>
</feature>
<dbReference type="SUPFAM" id="SSF51695">
    <property type="entry name" value="PLC-like phosphodiesterases"/>
    <property type="match status" value="1"/>
</dbReference>
<evidence type="ECO:0000259" key="2">
    <source>
        <dbReference type="PROSITE" id="PS51704"/>
    </source>
</evidence>
<evidence type="ECO:0000256" key="1">
    <source>
        <dbReference type="SAM" id="Phobius"/>
    </source>
</evidence>
<keyword evidence="4" id="KW-1185">Reference proteome</keyword>
<dbReference type="InterPro" id="IPR030395">
    <property type="entry name" value="GP_PDE_dom"/>
</dbReference>
<accession>A0A1U7CRX1</accession>
<dbReference type="Proteomes" id="UP000186309">
    <property type="component" value="Chromosome"/>
</dbReference>
<dbReference type="GO" id="GO:0008889">
    <property type="term" value="F:glycerophosphodiester phosphodiesterase activity"/>
    <property type="evidence" value="ECO:0007669"/>
    <property type="project" value="UniProtKB-EC"/>
</dbReference>
<keyword evidence="3" id="KW-0378">Hydrolase</keyword>
<organism evidence="3 4">
    <name type="scientific">Paludisphaera borealis</name>
    <dbReference type="NCBI Taxonomy" id="1387353"/>
    <lineage>
        <taxon>Bacteria</taxon>
        <taxon>Pseudomonadati</taxon>
        <taxon>Planctomycetota</taxon>
        <taxon>Planctomycetia</taxon>
        <taxon>Isosphaerales</taxon>
        <taxon>Isosphaeraceae</taxon>
        <taxon>Paludisphaera</taxon>
    </lineage>
</organism>
<sequence>MMNVCDRARRRAGPLVSFSVAFSLLEWAILTPLVAGILRLALGTWGRCSVGNFEILSFLLSPVGLAGLALIVGVQFATLHLRLAGLMAVLSGDGPGVWHALDVLRRLPALIRLGLLESVAYLLLAVPFAIAGAAAYFAFWGSHDVNRLVVVRPPEFWRGAAAFGVLALLYLTAAGWLYLRWLLAPPAVLFEDVTNPKAALRSSAERLQGRLVSRAVLVLGFLAVLLGAYAAVTWSLGWINGWVLSRIGHASGLAISVTAALLLIDGLVVASLSALAGVAFAVIILDCYQKGGGTIKASEHGDWNGRLWSGTALVLSGLAAALAVVSATELIADARVSETIEVTAHRAGAFDGPENTLAALRHAIEAGADWAEIDVQFSADKRLVVIHDTDLLRVAGSPLRVATSTLDQLRAVDLGSPFSPAFAGERIATLEEFLDAAGTAIRLNIELKPKNEAEAVELTDRVLEAVRKAGMLDRDRVCSQSFRAIQTARRAETGLEVGFITGAVIGDPTRLDVDFLMVDRRLATRALVDRASQRDVKIHAWTINNPDHLAPLIDHGVANIITDDVAAIRARLTEIRDLDPLERLLLRVRNGLIGS</sequence>
<dbReference type="EC" id="3.1.4.46" evidence="3"/>
<name>A0A1U7CRX1_9BACT</name>
<dbReference type="EMBL" id="CP019082">
    <property type="protein sequence ID" value="APW61685.1"/>
    <property type="molecule type" value="Genomic_DNA"/>
</dbReference>
<dbReference type="PANTHER" id="PTHR46211:SF8">
    <property type="entry name" value="PHOSPHODIESTERASE"/>
    <property type="match status" value="1"/>
</dbReference>
<dbReference type="STRING" id="1387353.BSF38_03210"/>
<dbReference type="Gene3D" id="3.20.20.190">
    <property type="entry name" value="Phosphatidylinositol (PI) phosphodiesterase"/>
    <property type="match status" value="1"/>
</dbReference>
<gene>
    <name evidence="3" type="primary">ugpQ_2</name>
    <name evidence="3" type="ORF">BSF38_03210</name>
</gene>
<protein>
    <submittedName>
        <fullName evidence="3">Glycerophosphoryl diester phosphodiesterase</fullName>
        <ecNumber evidence="3">3.1.4.46</ecNumber>
    </submittedName>
</protein>
<dbReference type="PANTHER" id="PTHR46211">
    <property type="entry name" value="GLYCEROPHOSPHORYL DIESTER PHOSPHODIESTERASE"/>
    <property type="match status" value="1"/>
</dbReference>
<dbReference type="GO" id="GO:0006629">
    <property type="term" value="P:lipid metabolic process"/>
    <property type="evidence" value="ECO:0007669"/>
    <property type="project" value="InterPro"/>
</dbReference>